<gene>
    <name evidence="13" type="ORF">E1301_Tti022163</name>
</gene>
<keyword evidence="5" id="KW-0507">mRNA processing</keyword>
<keyword evidence="4" id="KW-0597">Phosphoprotein</keyword>
<dbReference type="InterPro" id="IPR046857">
    <property type="entry name" value="Gemin6_Sm-like_dom"/>
</dbReference>
<dbReference type="GO" id="GO:0000387">
    <property type="term" value="P:spliceosomal snRNP assembly"/>
    <property type="evidence" value="ECO:0007669"/>
    <property type="project" value="TreeGrafter"/>
</dbReference>
<accession>A0A5A9NFX4</accession>
<evidence type="ECO:0000256" key="10">
    <source>
        <dbReference type="ARBA" id="ARBA00065613"/>
    </source>
</evidence>
<reference evidence="13 14" key="1">
    <citation type="journal article" date="2019" name="Mol. Ecol. Resour.">
        <title>Chromosome-level genome assembly of Triplophysa tibetana, a fish adapted to the harsh high-altitude environment of the Tibetan Plateau.</title>
        <authorList>
            <person name="Yang X."/>
            <person name="Liu H."/>
            <person name="Ma Z."/>
            <person name="Zou Y."/>
            <person name="Zou M."/>
            <person name="Mao Y."/>
            <person name="Li X."/>
            <person name="Wang H."/>
            <person name="Chen T."/>
            <person name="Wang W."/>
            <person name="Yang R."/>
        </authorList>
    </citation>
    <scope>NUCLEOTIDE SEQUENCE [LARGE SCALE GENOMIC DNA]</scope>
    <source>
        <strain evidence="13">TTIB1903HZAU</strain>
        <tissue evidence="13">Muscle</tissue>
    </source>
</reference>
<evidence type="ECO:0000256" key="11">
    <source>
        <dbReference type="ARBA" id="ARBA00067670"/>
    </source>
</evidence>
<evidence type="ECO:0000256" key="1">
    <source>
        <dbReference type="ARBA" id="ARBA00004496"/>
    </source>
</evidence>
<dbReference type="OrthoDB" id="77463at2759"/>
<dbReference type="CDD" id="cd11676">
    <property type="entry name" value="Gemin6"/>
    <property type="match status" value="1"/>
</dbReference>
<comment type="subunit">
    <text evidence="10">Part of the core SMN complex that contains SMN1, GEMIN2/SIP1, DDX20/GEMIN3, GEMIN4, GEMIN5, GEMIN6, GEMIN7, GEMIN8 and STRAP/UNRIP. Part of the SMN-Sm complex that contains SMN1, GEMIN2/SIP1, DDX20/GEMIN3, GEMIN4, GEMIN5, GEMIN6, GEMIN7, GEMIN8, STRAP/UNRIP and the Sm proteins SNRPB, SNRPD1, SNRPD2, SNRPD3, SNRPE, SNRPF and SNRPG. Interacts with GEMIN7; the interaction is direct. Interacts with GEMIN8; the interaction is direct. Interacts with SNRPB, SNRPD2, SNRPD3 and SNRPE; the interaction is direct.</text>
</comment>
<dbReference type="InterPro" id="IPR046856">
    <property type="entry name" value="Gemin6_C"/>
</dbReference>
<dbReference type="PANTHER" id="PTHR14710">
    <property type="entry name" value="GEM-ASSOCIATED PROTEIN 6"/>
    <property type="match status" value="1"/>
</dbReference>
<evidence type="ECO:0000256" key="7">
    <source>
        <dbReference type="ARBA" id="ARBA00023242"/>
    </source>
</evidence>
<dbReference type="AlphaFoldDB" id="A0A5A9NFX4"/>
<evidence type="ECO:0000256" key="4">
    <source>
        <dbReference type="ARBA" id="ARBA00022553"/>
    </source>
</evidence>
<dbReference type="Pfam" id="PF20417">
    <property type="entry name" value="Gemin6_C"/>
    <property type="match status" value="1"/>
</dbReference>
<evidence type="ECO:0000313" key="13">
    <source>
        <dbReference type="EMBL" id="KAA0707347.1"/>
    </source>
</evidence>
<keyword evidence="7" id="KW-0539">Nucleus</keyword>
<dbReference type="GO" id="GO:0097504">
    <property type="term" value="C:Gemini of Cajal bodies"/>
    <property type="evidence" value="ECO:0007669"/>
    <property type="project" value="UniProtKB-SubCell"/>
</dbReference>
<dbReference type="Proteomes" id="UP000324632">
    <property type="component" value="Chromosome 19"/>
</dbReference>
<dbReference type="InterPro" id="IPR047574">
    <property type="entry name" value="AD"/>
</dbReference>
<evidence type="ECO:0000256" key="2">
    <source>
        <dbReference type="ARBA" id="ARBA00004642"/>
    </source>
</evidence>
<name>A0A5A9NFX4_9TELE</name>
<evidence type="ECO:0000256" key="8">
    <source>
        <dbReference type="ARBA" id="ARBA00034695"/>
    </source>
</evidence>
<evidence type="ECO:0000256" key="9">
    <source>
        <dbReference type="ARBA" id="ARBA00059373"/>
    </source>
</evidence>
<dbReference type="Gene3D" id="2.30.30.100">
    <property type="match status" value="1"/>
</dbReference>
<dbReference type="Pfam" id="PF06372">
    <property type="entry name" value="Gemin6"/>
    <property type="match status" value="1"/>
</dbReference>
<dbReference type="EMBL" id="SOYY01000019">
    <property type="protein sequence ID" value="KAA0707347.1"/>
    <property type="molecule type" value="Genomic_DNA"/>
</dbReference>
<dbReference type="GO" id="GO:0032797">
    <property type="term" value="C:SMN complex"/>
    <property type="evidence" value="ECO:0007669"/>
    <property type="project" value="TreeGrafter"/>
</dbReference>
<evidence type="ECO:0000256" key="6">
    <source>
        <dbReference type="ARBA" id="ARBA00023187"/>
    </source>
</evidence>
<evidence type="ECO:0000313" key="14">
    <source>
        <dbReference type="Proteomes" id="UP000324632"/>
    </source>
</evidence>
<comment type="subcellular location">
    <subcellularLocation>
        <location evidence="1">Cytoplasm</location>
    </subcellularLocation>
    <subcellularLocation>
        <location evidence="8">Nucleus</location>
        <location evidence="8">Gem</location>
    </subcellularLocation>
    <subcellularLocation>
        <location evidence="2">Nucleus</location>
        <location evidence="2">Nucleoplasm</location>
    </subcellularLocation>
</comment>
<dbReference type="FunFam" id="2.30.30.100:FF:000038">
    <property type="entry name" value="Gem-associated protein 6"/>
    <property type="match status" value="1"/>
</dbReference>
<proteinExistence type="predicted"/>
<keyword evidence="14" id="KW-1185">Reference proteome</keyword>
<dbReference type="GO" id="GO:0000245">
    <property type="term" value="P:spliceosomal complex assembly"/>
    <property type="evidence" value="ECO:0007669"/>
    <property type="project" value="InterPro"/>
</dbReference>
<protein>
    <recommendedName>
        <fullName evidence="11">Gem-associated protein 6</fullName>
    </recommendedName>
</protein>
<keyword evidence="6" id="KW-0508">mRNA splicing</keyword>
<evidence type="ECO:0000259" key="12">
    <source>
        <dbReference type="PROSITE" id="PS52001"/>
    </source>
</evidence>
<dbReference type="InterPro" id="IPR009422">
    <property type="entry name" value="Gemin6"/>
</dbReference>
<keyword evidence="3" id="KW-0963">Cytoplasm</keyword>
<comment type="function">
    <text evidence="9">The SMN complex catalyzes the assembly of small nuclear ribonucleoproteins (snRNPs), the building blocks of the spliceosome, and thereby plays an important role in the splicing of cellular pre-mRNAs. Most spliceosomal snRNPs contain a common set of Sm proteins SNRPB, SNRPD1, SNRPD2, SNRPD3, SNRPE, SNRPF and SNRPG that assemble in a heptameric protein ring on the Sm site of the small nuclear RNA to form the core snRNP (Sm core). In the cytosol, the Sm proteins SNRPD1, SNRPD2, SNRPE, SNRPF and SNRPG are trapped in an inactive 6S pICln-Sm complex by the chaperone CLNS1A that controls the assembly of the core snRNP. To assemble core snRNPs, the SMN complex accepts the trapped 5Sm proteins from CLNS1A forming an intermediate. Binding of snRNA inside 5Sm triggers eviction of the SMN complex, thereby allowing binding of SNRPD3 and SNRPB to complete assembly of the core snRNP.</text>
</comment>
<dbReference type="PROSITE" id="PS52001">
    <property type="entry name" value="AD"/>
    <property type="match status" value="1"/>
</dbReference>
<evidence type="ECO:0000256" key="3">
    <source>
        <dbReference type="ARBA" id="ARBA00022490"/>
    </source>
</evidence>
<feature type="domain" description="AD" evidence="12">
    <location>
        <begin position="68"/>
        <end position="163"/>
    </location>
</feature>
<organism evidence="13 14">
    <name type="scientific">Triplophysa tibetana</name>
    <dbReference type="NCBI Taxonomy" id="1572043"/>
    <lineage>
        <taxon>Eukaryota</taxon>
        <taxon>Metazoa</taxon>
        <taxon>Chordata</taxon>
        <taxon>Craniata</taxon>
        <taxon>Vertebrata</taxon>
        <taxon>Euteleostomi</taxon>
        <taxon>Actinopterygii</taxon>
        <taxon>Neopterygii</taxon>
        <taxon>Teleostei</taxon>
        <taxon>Ostariophysi</taxon>
        <taxon>Cypriniformes</taxon>
        <taxon>Nemacheilidae</taxon>
        <taxon>Triplophysa</taxon>
    </lineage>
</organism>
<evidence type="ECO:0000256" key="5">
    <source>
        <dbReference type="ARBA" id="ARBA00022664"/>
    </source>
</evidence>
<sequence length="169" mass="19263">MKWRDMNPLEWREFINHEVCVTACDEQRFEGSVFTVDPVSASVVLVTFQETGRASVRVILGHAVRAVQILRSGSEEMERRMKGLILPDTTPSLCPEELQSRRENLRLWLERNRFPVTEDGQDLSVASVLTISAPYRPEDCSCTNEIILARVQSLVQNQPYRATTPDDIT</sequence>
<comment type="caution">
    <text evidence="13">The sequence shown here is derived from an EMBL/GenBank/DDBJ whole genome shotgun (WGS) entry which is preliminary data.</text>
</comment>
<dbReference type="PANTHER" id="PTHR14710:SF2">
    <property type="entry name" value="GEM-ASSOCIATED PROTEIN 6"/>
    <property type="match status" value="1"/>
</dbReference>